<evidence type="ECO:0000313" key="2">
    <source>
        <dbReference type="Proteomes" id="UP000199054"/>
    </source>
</evidence>
<protein>
    <submittedName>
        <fullName evidence="1">Uncharacterized protein</fullName>
    </submittedName>
</protein>
<dbReference type="EMBL" id="FODE01000066">
    <property type="protein sequence ID" value="SEO31324.1"/>
    <property type="molecule type" value="Genomic_DNA"/>
</dbReference>
<reference evidence="1 2" key="1">
    <citation type="submission" date="2016-10" db="EMBL/GenBank/DDBJ databases">
        <authorList>
            <person name="de Groot N.N."/>
        </authorList>
    </citation>
    <scope>NUCLEOTIDE SEQUENCE [LARGE SCALE GENOMIC DNA]</scope>
    <source>
        <strain evidence="1 2">DSM 8512</strain>
    </source>
</reference>
<dbReference type="Proteomes" id="UP000199054">
    <property type="component" value="Unassembled WGS sequence"/>
</dbReference>
<dbReference type="AlphaFoldDB" id="A0A1H8NNW2"/>
<keyword evidence="2" id="KW-1185">Reference proteome</keyword>
<dbReference type="STRING" id="34002.SAMN04489859_106614"/>
<name>A0A1H8NNW2_9RHOB</name>
<gene>
    <name evidence="1" type="ORF">SAMN04489859_106614</name>
</gene>
<evidence type="ECO:0000313" key="1">
    <source>
        <dbReference type="EMBL" id="SEO31324.1"/>
    </source>
</evidence>
<organism evidence="1 2">
    <name type="scientific">Paracoccus alcaliphilus</name>
    <dbReference type="NCBI Taxonomy" id="34002"/>
    <lineage>
        <taxon>Bacteria</taxon>
        <taxon>Pseudomonadati</taxon>
        <taxon>Pseudomonadota</taxon>
        <taxon>Alphaproteobacteria</taxon>
        <taxon>Rhodobacterales</taxon>
        <taxon>Paracoccaceae</taxon>
        <taxon>Paracoccus</taxon>
    </lineage>
</organism>
<sequence>MHVDGAYSWFRASYPQLRTLVAIPALGYQRASRTDIASLSLKDEVPVLRELIGLLRRWKNRLRGG</sequence>
<proteinExistence type="predicted"/>
<accession>A0A1H8NNW2</accession>